<proteinExistence type="predicted"/>
<evidence type="ECO:0000313" key="4">
    <source>
        <dbReference type="Proteomes" id="UP001314170"/>
    </source>
</evidence>
<dbReference type="AlphaFoldDB" id="A0AAV1RYD7"/>
<name>A0AAV1RYD7_9ROSI</name>
<evidence type="ECO:0000259" key="2">
    <source>
        <dbReference type="Pfam" id="PF14363"/>
    </source>
</evidence>
<sequence length="149" mass="17571">MLIRSITNDLLPHEIRDYFFFTIQTFSRRFSSQLTILIEEFKGPSANQVFEAVNIYLATKTSPSMRRVKVGKIETENVLEITMDRNEEVTDDFDDIQLKWKLVYTQVEASVYRNLNQGDLNASLRSEIRCYELSFHENYKKQVLNSYLP</sequence>
<dbReference type="EMBL" id="CAWUPB010001160">
    <property type="protein sequence ID" value="CAK7342422.1"/>
    <property type="molecule type" value="Genomic_DNA"/>
</dbReference>
<comment type="caution">
    <text evidence="3">The sequence shown here is derived from an EMBL/GenBank/DDBJ whole genome shotgun (WGS) entry which is preliminary data.</text>
</comment>
<gene>
    <name evidence="3" type="ORF">DCAF_LOCUS16786</name>
</gene>
<keyword evidence="1" id="KW-0378">Hydrolase</keyword>
<accession>A0AAV1RYD7</accession>
<protein>
    <recommendedName>
        <fullName evidence="2">AAA-type ATPase N-terminal domain-containing protein</fullName>
    </recommendedName>
</protein>
<dbReference type="InterPro" id="IPR025753">
    <property type="entry name" value="AAA_N_dom"/>
</dbReference>
<evidence type="ECO:0000313" key="3">
    <source>
        <dbReference type="EMBL" id="CAK7342422.1"/>
    </source>
</evidence>
<dbReference type="Proteomes" id="UP001314170">
    <property type="component" value="Unassembled WGS sequence"/>
</dbReference>
<dbReference type="Pfam" id="PF14363">
    <property type="entry name" value="AAA_assoc"/>
    <property type="match status" value="1"/>
</dbReference>
<reference evidence="3 4" key="1">
    <citation type="submission" date="2024-01" db="EMBL/GenBank/DDBJ databases">
        <authorList>
            <person name="Waweru B."/>
        </authorList>
    </citation>
    <scope>NUCLEOTIDE SEQUENCE [LARGE SCALE GENOMIC DNA]</scope>
</reference>
<dbReference type="GO" id="GO:0016787">
    <property type="term" value="F:hydrolase activity"/>
    <property type="evidence" value="ECO:0007669"/>
    <property type="project" value="UniProtKB-KW"/>
</dbReference>
<evidence type="ECO:0000256" key="1">
    <source>
        <dbReference type="ARBA" id="ARBA00022801"/>
    </source>
</evidence>
<dbReference type="PANTHER" id="PTHR23070">
    <property type="entry name" value="BCS1 AAA-TYPE ATPASE"/>
    <property type="match status" value="1"/>
</dbReference>
<keyword evidence="4" id="KW-1185">Reference proteome</keyword>
<feature type="domain" description="AAA-type ATPase N-terminal" evidence="2">
    <location>
        <begin position="11"/>
        <end position="103"/>
    </location>
</feature>
<dbReference type="InterPro" id="IPR050747">
    <property type="entry name" value="Mitochondrial_chaperone_BCS1"/>
</dbReference>
<organism evidence="3 4">
    <name type="scientific">Dovyalis caffra</name>
    <dbReference type="NCBI Taxonomy" id="77055"/>
    <lineage>
        <taxon>Eukaryota</taxon>
        <taxon>Viridiplantae</taxon>
        <taxon>Streptophyta</taxon>
        <taxon>Embryophyta</taxon>
        <taxon>Tracheophyta</taxon>
        <taxon>Spermatophyta</taxon>
        <taxon>Magnoliopsida</taxon>
        <taxon>eudicotyledons</taxon>
        <taxon>Gunneridae</taxon>
        <taxon>Pentapetalae</taxon>
        <taxon>rosids</taxon>
        <taxon>fabids</taxon>
        <taxon>Malpighiales</taxon>
        <taxon>Salicaceae</taxon>
        <taxon>Flacourtieae</taxon>
        <taxon>Dovyalis</taxon>
    </lineage>
</organism>